<feature type="transmembrane region" description="Helical" evidence="1">
    <location>
        <begin position="139"/>
        <end position="162"/>
    </location>
</feature>
<feature type="transmembrane region" description="Helical" evidence="1">
    <location>
        <begin position="73"/>
        <end position="95"/>
    </location>
</feature>
<reference evidence="2 3" key="1">
    <citation type="submission" date="2019-07" db="EMBL/GenBank/DDBJ databases">
        <title>Genomics analysis of Aphanomyces spp. identifies a new class of oomycete effector associated with host adaptation.</title>
        <authorList>
            <person name="Gaulin E."/>
        </authorList>
    </citation>
    <scope>NUCLEOTIDE SEQUENCE [LARGE SCALE GENOMIC DNA]</scope>
    <source>
        <strain evidence="2 3">ATCC 201684</strain>
    </source>
</reference>
<feature type="transmembrane region" description="Helical" evidence="1">
    <location>
        <begin position="41"/>
        <end position="66"/>
    </location>
</feature>
<name>A0A6G0W8I3_9STRA</name>
<keyword evidence="1" id="KW-0472">Membrane</keyword>
<evidence type="ECO:0000313" key="2">
    <source>
        <dbReference type="EMBL" id="KAF0722828.1"/>
    </source>
</evidence>
<organism evidence="2 3">
    <name type="scientific">Aphanomyces euteiches</name>
    <dbReference type="NCBI Taxonomy" id="100861"/>
    <lineage>
        <taxon>Eukaryota</taxon>
        <taxon>Sar</taxon>
        <taxon>Stramenopiles</taxon>
        <taxon>Oomycota</taxon>
        <taxon>Saprolegniomycetes</taxon>
        <taxon>Saprolegniales</taxon>
        <taxon>Verrucalvaceae</taxon>
        <taxon>Aphanomyces</taxon>
    </lineage>
</organism>
<keyword evidence="3" id="KW-1185">Reference proteome</keyword>
<protein>
    <submittedName>
        <fullName evidence="2">Uncharacterized protein</fullName>
    </submittedName>
</protein>
<evidence type="ECO:0000313" key="3">
    <source>
        <dbReference type="Proteomes" id="UP000481153"/>
    </source>
</evidence>
<dbReference type="Proteomes" id="UP000481153">
    <property type="component" value="Unassembled WGS sequence"/>
</dbReference>
<dbReference type="AlphaFoldDB" id="A0A6G0W8I3"/>
<dbReference type="EMBL" id="VJMJ01000321">
    <property type="protein sequence ID" value="KAF0722828.1"/>
    <property type="molecule type" value="Genomic_DNA"/>
</dbReference>
<sequence>MTFDLPAGIQRRTMVMSFWTCSGMMALGYPDVVCLYYGSSAVVWFFVVIFLGASYYCLFGVIIGLVTRIPSPFSHVITISGITMFYTAVLLAQLVHVPQLNEMLRHYRSAPFKLGLNISGVMRPSGAYDIANAKSALTFIFPTSGWIMFGSILLSILVSTYFQYRENGTFLLNLNWTRTNGFLSHYGKPNWITALPLSEKKLIKIGNKLYCKPSTQATLGIATIVPRNRQFNSTEGHVSDGYDDICVCLRSSSHHPVHAYLVSMAMSSKCVWYVKKNQFAPTIGSSRLDQVAFKSHRGTCTN</sequence>
<comment type="caution">
    <text evidence="2">The sequence shown here is derived from an EMBL/GenBank/DDBJ whole genome shotgun (WGS) entry which is preliminary data.</text>
</comment>
<accession>A0A6G0W8I3</accession>
<keyword evidence="1" id="KW-0812">Transmembrane</keyword>
<feature type="transmembrane region" description="Helical" evidence="1">
    <location>
        <begin position="12"/>
        <end position="29"/>
    </location>
</feature>
<keyword evidence="1" id="KW-1133">Transmembrane helix</keyword>
<gene>
    <name evidence="2" type="ORF">Ae201684_018132</name>
</gene>
<proteinExistence type="predicted"/>
<evidence type="ECO:0000256" key="1">
    <source>
        <dbReference type="SAM" id="Phobius"/>
    </source>
</evidence>
<dbReference type="VEuPathDB" id="FungiDB:AeMF1_012788"/>